<reference evidence="1" key="1">
    <citation type="submission" date="2019-11" db="UniProtKB">
        <authorList>
            <consortium name="WormBaseParasite"/>
        </authorList>
    </citation>
    <scope>IDENTIFICATION</scope>
</reference>
<protein>
    <submittedName>
        <fullName evidence="1">Uncharacterized protein</fullName>
    </submittedName>
</protein>
<accession>A0A5K3EHG6</accession>
<proteinExistence type="predicted"/>
<dbReference type="AlphaFoldDB" id="A0A5K3EHG6"/>
<organism evidence="1">
    <name type="scientific">Mesocestoides corti</name>
    <name type="common">Flatworm</name>
    <dbReference type="NCBI Taxonomy" id="53468"/>
    <lineage>
        <taxon>Eukaryota</taxon>
        <taxon>Metazoa</taxon>
        <taxon>Spiralia</taxon>
        <taxon>Lophotrochozoa</taxon>
        <taxon>Platyhelminthes</taxon>
        <taxon>Cestoda</taxon>
        <taxon>Eucestoda</taxon>
        <taxon>Cyclophyllidea</taxon>
        <taxon>Mesocestoididae</taxon>
        <taxon>Mesocestoides</taxon>
    </lineage>
</organism>
<name>A0A5K3EHG6_MESCO</name>
<evidence type="ECO:0000313" key="1">
    <source>
        <dbReference type="WBParaSite" id="MCU_000331-RA"/>
    </source>
</evidence>
<dbReference type="WBParaSite" id="MCU_000331-RA">
    <property type="protein sequence ID" value="MCU_000331-RA"/>
    <property type="gene ID" value="MCU_000331"/>
</dbReference>
<sequence length="143" mass="15668">MASDQGADILDHLATANPVSLCVPMACEEDKQPTREGHYLGVAYNEQRGQRGGLGWKAPDVSFRPSKVPRRIFAWAAILPEVGCLVSGTKSEAGNTFTPEEEAVWRRIKAQTYKTTQASDNPLAACGPMACEENLLPTRVWHK</sequence>